<dbReference type="PANTHER" id="PTHR22806:SF0">
    <property type="entry name" value="NUCLEOPORIN NUP37"/>
    <property type="match status" value="1"/>
</dbReference>
<reference evidence="2 3" key="1">
    <citation type="journal article" date="2018" name="Gigascience">
        <title>Genomes of trombidid mites reveal novel predicted allergens and laterally-transferred genes associated with secondary metabolism.</title>
        <authorList>
            <person name="Dong X."/>
            <person name="Chaisiri K."/>
            <person name="Xia D."/>
            <person name="Armstrong S.D."/>
            <person name="Fang Y."/>
            <person name="Donnelly M.J."/>
            <person name="Kadowaki T."/>
            <person name="McGarry J.W."/>
            <person name="Darby A.C."/>
            <person name="Makepeace B.L."/>
        </authorList>
    </citation>
    <scope>NUCLEOTIDE SEQUENCE [LARGE SCALE GENOMIC DNA]</scope>
    <source>
        <strain evidence="2">UoL-WK</strain>
    </source>
</reference>
<dbReference type="GO" id="GO:0031080">
    <property type="term" value="C:nuclear pore outer ring"/>
    <property type="evidence" value="ECO:0007669"/>
    <property type="project" value="InterPro"/>
</dbReference>
<dbReference type="InterPro" id="IPR015943">
    <property type="entry name" value="WD40/YVTN_repeat-like_dom_sf"/>
</dbReference>
<dbReference type="EMBL" id="NCKU01006336">
    <property type="protein sequence ID" value="RWS03610.1"/>
    <property type="molecule type" value="Genomic_DNA"/>
</dbReference>
<dbReference type="InterPro" id="IPR037626">
    <property type="entry name" value="NUP37"/>
</dbReference>
<organism evidence="2 3">
    <name type="scientific">Dinothrombium tinctorium</name>
    <dbReference type="NCBI Taxonomy" id="1965070"/>
    <lineage>
        <taxon>Eukaryota</taxon>
        <taxon>Metazoa</taxon>
        <taxon>Ecdysozoa</taxon>
        <taxon>Arthropoda</taxon>
        <taxon>Chelicerata</taxon>
        <taxon>Arachnida</taxon>
        <taxon>Acari</taxon>
        <taxon>Acariformes</taxon>
        <taxon>Trombidiformes</taxon>
        <taxon>Prostigmata</taxon>
        <taxon>Anystina</taxon>
        <taxon>Parasitengona</taxon>
        <taxon>Trombidioidea</taxon>
        <taxon>Trombidiidae</taxon>
        <taxon>Dinothrombium</taxon>
    </lineage>
</organism>
<evidence type="ECO:0000313" key="2">
    <source>
        <dbReference type="EMBL" id="RWS03610.1"/>
    </source>
</evidence>
<comment type="caution">
    <text evidence="2">The sequence shown here is derived from an EMBL/GenBank/DDBJ whole genome shotgun (WGS) entry which is preliminary data.</text>
</comment>
<evidence type="ECO:0000256" key="1">
    <source>
        <dbReference type="PROSITE-ProRule" id="PRU00221"/>
    </source>
</evidence>
<evidence type="ECO:0000313" key="3">
    <source>
        <dbReference type="Proteomes" id="UP000285301"/>
    </source>
</evidence>
<feature type="repeat" description="WD" evidence="1">
    <location>
        <begin position="163"/>
        <end position="205"/>
    </location>
</feature>
<protein>
    <submittedName>
        <fullName evidence="2">Nucleoporin Nup37-like protein</fullName>
    </submittedName>
</protein>
<dbReference type="SUPFAM" id="SSF50978">
    <property type="entry name" value="WD40 repeat-like"/>
    <property type="match status" value="1"/>
</dbReference>
<sequence>MNFENNSQIISNNETIENVENALLKSSFSMSNPNTIKSGESVNESVLITNNSVSVEVVEFCPFEWASNLIAYDQGSNGKLCLAAIKATESGIVFEHIEDFIVGTRIAAIAWSPQTNLIAIPKVIKLAIASLYDKRIKILNASLKAQSANESDENNIFVVNCNFGAHTSFVNDLVFEPQSGSLIASVGDDCQCCFWSAEDGSLASKIKLVSAGVSIKWHPLESDKILIAERKGVIRLYNVETRRPIMSFDCKGYPLMSADWCLYNPLLIGCVIGSEVAIWNTSISSKPIERRKAHVNGGQKFRFFNEFIFCSRGRPSSQIQVCNTKTGQILLDTTVKCGNGISWNCKAPILAVGTNGKIIFYTFNTLI</sequence>
<dbReference type="Gene3D" id="2.130.10.10">
    <property type="entry name" value="YVTN repeat-like/Quinoprotein amine dehydrogenase"/>
    <property type="match status" value="1"/>
</dbReference>
<dbReference type="SMART" id="SM00320">
    <property type="entry name" value="WD40"/>
    <property type="match status" value="2"/>
</dbReference>
<dbReference type="InterPro" id="IPR036322">
    <property type="entry name" value="WD40_repeat_dom_sf"/>
</dbReference>
<keyword evidence="3" id="KW-1185">Reference proteome</keyword>
<dbReference type="OrthoDB" id="340259at2759"/>
<dbReference type="PROSITE" id="PS50082">
    <property type="entry name" value="WD_REPEATS_2"/>
    <property type="match status" value="1"/>
</dbReference>
<name>A0A443QKP9_9ACAR</name>
<dbReference type="PANTHER" id="PTHR22806">
    <property type="entry name" value="NUCLEOPORIN NUP37 P37 -RELATED"/>
    <property type="match status" value="1"/>
</dbReference>
<dbReference type="AlphaFoldDB" id="A0A443QKP9"/>
<accession>A0A443QKP9</accession>
<dbReference type="Proteomes" id="UP000285301">
    <property type="component" value="Unassembled WGS sequence"/>
</dbReference>
<dbReference type="STRING" id="1965070.A0A443QKP9"/>
<dbReference type="InterPro" id="IPR001680">
    <property type="entry name" value="WD40_rpt"/>
</dbReference>
<gene>
    <name evidence="2" type="ORF">B4U79_16494</name>
</gene>
<keyword evidence="1" id="KW-0853">WD repeat</keyword>
<proteinExistence type="predicted"/>